<evidence type="ECO:0000259" key="1">
    <source>
        <dbReference type="Pfam" id="PF16363"/>
    </source>
</evidence>
<comment type="caution">
    <text evidence="2">The sequence shown here is derived from an EMBL/GenBank/DDBJ whole genome shotgun (WGS) entry which is preliminary data.</text>
</comment>
<sequence>MNKKTCLITGGAGFIGTNVAANHLKKGDKVIAFDNLYRVGTPENLKWLKKQKGKFIFVKGDIRNDKKLLETFKKYKPNLVYHFAAQTTMITSVTNPRED</sequence>
<feature type="non-terminal residue" evidence="2">
    <location>
        <position position="99"/>
    </location>
</feature>
<dbReference type="Gene3D" id="3.40.50.720">
    <property type="entry name" value="NAD(P)-binding Rossmann-like Domain"/>
    <property type="match status" value="1"/>
</dbReference>
<dbReference type="InterPro" id="IPR036291">
    <property type="entry name" value="NAD(P)-bd_dom_sf"/>
</dbReference>
<dbReference type="InterPro" id="IPR016040">
    <property type="entry name" value="NAD(P)-bd_dom"/>
</dbReference>
<accession>A0A2M7IKA9</accession>
<dbReference type="EMBL" id="PFHH01000020">
    <property type="protein sequence ID" value="PIW90326.1"/>
    <property type="molecule type" value="Genomic_DNA"/>
</dbReference>
<gene>
    <name evidence="2" type="ORF">COZ92_01040</name>
</gene>
<name>A0A2M7IKA9_9BACT</name>
<reference evidence="3" key="1">
    <citation type="submission" date="2017-09" db="EMBL/GenBank/DDBJ databases">
        <title>Depth-based differentiation of microbial function through sediment-hosted aquifers and enrichment of novel symbionts in the deep terrestrial subsurface.</title>
        <authorList>
            <person name="Probst A.J."/>
            <person name="Ladd B."/>
            <person name="Jarett J.K."/>
            <person name="Geller-Mcgrath D.E."/>
            <person name="Sieber C.M.K."/>
            <person name="Emerson J.B."/>
            <person name="Anantharaman K."/>
            <person name="Thomas B.C."/>
            <person name="Malmstrom R."/>
            <person name="Stieglmeier M."/>
            <person name="Klingl A."/>
            <person name="Woyke T."/>
            <person name="Ryan C.M."/>
            <person name="Banfield J.F."/>
        </authorList>
    </citation>
    <scope>NUCLEOTIDE SEQUENCE [LARGE SCALE GENOMIC DNA]</scope>
</reference>
<proteinExistence type="predicted"/>
<feature type="domain" description="NAD(P)-binding" evidence="1">
    <location>
        <begin position="7"/>
        <end position="97"/>
    </location>
</feature>
<dbReference type="Proteomes" id="UP000229238">
    <property type="component" value="Unassembled WGS sequence"/>
</dbReference>
<dbReference type="Pfam" id="PF16363">
    <property type="entry name" value="GDP_Man_Dehyd"/>
    <property type="match status" value="1"/>
</dbReference>
<organism evidence="2 3">
    <name type="scientific">Candidatus Nealsonbacteria bacterium CG_4_8_14_3_um_filter_40_11</name>
    <dbReference type="NCBI Taxonomy" id="1974690"/>
    <lineage>
        <taxon>Bacteria</taxon>
        <taxon>Candidatus Nealsoniibacteriota</taxon>
    </lineage>
</organism>
<protein>
    <submittedName>
        <fullName evidence="2">CDP-paratose 2-epimerase</fullName>
    </submittedName>
</protein>
<dbReference type="SUPFAM" id="SSF51735">
    <property type="entry name" value="NAD(P)-binding Rossmann-fold domains"/>
    <property type="match status" value="1"/>
</dbReference>
<dbReference type="PANTHER" id="PTHR43000">
    <property type="entry name" value="DTDP-D-GLUCOSE 4,6-DEHYDRATASE-RELATED"/>
    <property type="match status" value="1"/>
</dbReference>
<evidence type="ECO:0000313" key="2">
    <source>
        <dbReference type="EMBL" id="PIW90326.1"/>
    </source>
</evidence>
<evidence type="ECO:0000313" key="3">
    <source>
        <dbReference type="Proteomes" id="UP000229238"/>
    </source>
</evidence>
<dbReference type="AlphaFoldDB" id="A0A2M7IKA9"/>